<dbReference type="PIRSF" id="PIRSF001427">
    <property type="entry name" value="NHase_beta"/>
    <property type="match status" value="1"/>
</dbReference>
<evidence type="ECO:0000256" key="4">
    <source>
        <dbReference type="ARBA" id="ARBA00044877"/>
    </source>
</evidence>
<dbReference type="InterPro" id="IPR008990">
    <property type="entry name" value="Elect_transpt_acc-like_dom_sf"/>
</dbReference>
<accession>A0A4R0KVF1</accession>
<dbReference type="Gene3D" id="1.10.472.20">
    <property type="entry name" value="Nitrile hydratase, beta subunit"/>
    <property type="match status" value="1"/>
</dbReference>
<dbReference type="InterPro" id="IPR024690">
    <property type="entry name" value="CN_hydtase_beta_dom_C"/>
</dbReference>
<comment type="catalytic activity">
    <reaction evidence="4 5">
        <text>an aliphatic primary amide = an aliphatic nitrile + H2O</text>
        <dbReference type="Rhea" id="RHEA:12673"/>
        <dbReference type="ChEBI" id="CHEBI:15377"/>
        <dbReference type="ChEBI" id="CHEBI:65285"/>
        <dbReference type="ChEBI" id="CHEBI:80291"/>
        <dbReference type="EC" id="4.2.1.84"/>
    </reaction>
</comment>
<proteinExistence type="inferred from homology"/>
<dbReference type="EMBL" id="SJKB01000004">
    <property type="protein sequence ID" value="TCC62308.1"/>
    <property type="molecule type" value="Genomic_DNA"/>
</dbReference>
<feature type="region of interest" description="Disordered" evidence="6">
    <location>
        <begin position="101"/>
        <end position="126"/>
    </location>
</feature>
<feature type="domain" description="Nitrile hydratase beta subunit-like N-terminal" evidence="8">
    <location>
        <begin position="1"/>
        <end position="103"/>
    </location>
</feature>
<dbReference type="InterPro" id="IPR042262">
    <property type="entry name" value="CN_hydtase_beta_C"/>
</dbReference>
<evidence type="ECO:0000259" key="8">
    <source>
        <dbReference type="Pfam" id="PF21006"/>
    </source>
</evidence>
<evidence type="ECO:0000256" key="6">
    <source>
        <dbReference type="SAM" id="MobiDB-lite"/>
    </source>
</evidence>
<dbReference type="Pfam" id="PF02211">
    <property type="entry name" value="NHase_beta_C"/>
    <property type="match status" value="1"/>
</dbReference>
<comment type="similarity">
    <text evidence="2 5">Belongs to the nitrile hydratase subunit beta family.</text>
</comment>
<comment type="function">
    <text evidence="1 5">NHase catalyzes the hydration of various nitrile compounds to the corresponding amides.</text>
</comment>
<dbReference type="GO" id="GO:0046914">
    <property type="term" value="F:transition metal ion binding"/>
    <property type="evidence" value="ECO:0007669"/>
    <property type="project" value="InterPro"/>
</dbReference>
<name>A0A4R0KVF1_9ACTN</name>
<organism evidence="9 10">
    <name type="scientific">Kribbella pittospori</name>
    <dbReference type="NCBI Taxonomy" id="722689"/>
    <lineage>
        <taxon>Bacteria</taxon>
        <taxon>Bacillati</taxon>
        <taxon>Actinomycetota</taxon>
        <taxon>Actinomycetes</taxon>
        <taxon>Propionibacteriales</taxon>
        <taxon>Kribbellaceae</taxon>
        <taxon>Kribbella</taxon>
    </lineage>
</organism>
<dbReference type="RefSeq" id="WP_131356363.1">
    <property type="nucleotide sequence ID" value="NZ_SJKB01000004.1"/>
</dbReference>
<dbReference type="Proteomes" id="UP000291144">
    <property type="component" value="Unassembled WGS sequence"/>
</dbReference>
<dbReference type="SUPFAM" id="SSF50090">
    <property type="entry name" value="Electron transport accessory proteins"/>
    <property type="match status" value="1"/>
</dbReference>
<evidence type="ECO:0000313" key="9">
    <source>
        <dbReference type="EMBL" id="TCC62308.1"/>
    </source>
</evidence>
<comment type="caution">
    <text evidence="9">The sequence shown here is derived from an EMBL/GenBank/DDBJ whole genome shotgun (WGS) entry which is preliminary data.</text>
</comment>
<evidence type="ECO:0000256" key="2">
    <source>
        <dbReference type="ARBA" id="ARBA00009098"/>
    </source>
</evidence>
<feature type="domain" description="Nitrile hydratase beta subunit" evidence="7">
    <location>
        <begin position="125"/>
        <end position="217"/>
    </location>
</feature>
<dbReference type="AlphaFoldDB" id="A0A4R0KVF1"/>
<evidence type="ECO:0000256" key="3">
    <source>
        <dbReference type="ARBA" id="ARBA00023239"/>
    </source>
</evidence>
<dbReference type="GO" id="GO:0018822">
    <property type="term" value="F:nitrile hydratase activity"/>
    <property type="evidence" value="ECO:0007669"/>
    <property type="project" value="UniProtKB-EC"/>
</dbReference>
<sequence>MDGIHDMGGTHGWGTVAIDPDEPVFAEDWHARTFALGLASMGASGTNLDAFRHALERLHPIDYLSDGYYGRWLRAAELLLVDSGVLAPGAVEARARRLAGEDVTEPADTEVNKPSYQRGGPGSLRQIDDEPAFAAGQRVRARELYKSGHTRMPAYVRGRTGTVEARRPAAVLPDSTAHFTGEDAQHVYTVRFESTELWGPDAEPSTLLIDLFESYLEESQ</sequence>
<keyword evidence="10" id="KW-1185">Reference proteome</keyword>
<evidence type="ECO:0000256" key="5">
    <source>
        <dbReference type="PIRNR" id="PIRNR001427"/>
    </source>
</evidence>
<gene>
    <name evidence="9" type="primary">nthB</name>
    <name evidence="9" type="ORF">E0H73_16565</name>
</gene>
<dbReference type="Gene3D" id="2.30.30.50">
    <property type="match status" value="1"/>
</dbReference>
<dbReference type="EC" id="4.2.1.84" evidence="5"/>
<protein>
    <recommendedName>
        <fullName evidence="5">Nitrile hydratase subunit beta</fullName>
        <shortName evidence="5">NHase</shortName>
        <ecNumber evidence="5">4.2.1.84</ecNumber>
    </recommendedName>
</protein>
<dbReference type="OrthoDB" id="3478924at2"/>
<evidence type="ECO:0000313" key="10">
    <source>
        <dbReference type="Proteomes" id="UP000291144"/>
    </source>
</evidence>
<dbReference type="InterPro" id="IPR049054">
    <property type="entry name" value="CN_hydtase_beta-like_N"/>
</dbReference>
<dbReference type="NCBIfam" id="TIGR03888">
    <property type="entry name" value="nitrile_beta"/>
    <property type="match status" value="1"/>
</dbReference>
<evidence type="ECO:0000256" key="1">
    <source>
        <dbReference type="ARBA" id="ARBA00004042"/>
    </source>
</evidence>
<dbReference type="InterPro" id="IPR003168">
    <property type="entry name" value="Nitrile_hydratase_bsu"/>
</dbReference>
<keyword evidence="3 5" id="KW-0456">Lyase</keyword>
<reference evidence="9 10" key="1">
    <citation type="submission" date="2019-02" db="EMBL/GenBank/DDBJ databases">
        <title>Kribbella capetownensis sp. nov. and Kribbella speibonae sp. nov., isolated from soil.</title>
        <authorList>
            <person name="Curtis S.M."/>
            <person name="Norton I."/>
            <person name="Everest G.J."/>
            <person name="Meyers P.R."/>
        </authorList>
    </citation>
    <scope>NUCLEOTIDE SEQUENCE [LARGE SCALE GENOMIC DNA]</scope>
    <source>
        <strain evidence="9 10">NRRL B-24813</strain>
    </source>
</reference>
<evidence type="ECO:0000259" key="7">
    <source>
        <dbReference type="Pfam" id="PF02211"/>
    </source>
</evidence>
<dbReference type="Pfam" id="PF21006">
    <property type="entry name" value="NHase_beta_N"/>
    <property type="match status" value="1"/>
</dbReference>